<name>A0AC60QXL7_IXOPE</name>
<dbReference type="EMBL" id="JABSTQ010002026">
    <property type="protein sequence ID" value="KAG0444440.1"/>
    <property type="molecule type" value="Genomic_DNA"/>
</dbReference>
<protein>
    <submittedName>
        <fullName evidence="1">Uncharacterized protein</fullName>
    </submittedName>
</protein>
<keyword evidence="2" id="KW-1185">Reference proteome</keyword>
<evidence type="ECO:0000313" key="2">
    <source>
        <dbReference type="Proteomes" id="UP000805193"/>
    </source>
</evidence>
<dbReference type="Proteomes" id="UP000805193">
    <property type="component" value="Unassembled WGS sequence"/>
</dbReference>
<feature type="non-terminal residue" evidence="1">
    <location>
        <position position="396"/>
    </location>
</feature>
<comment type="caution">
    <text evidence="1">The sequence shown here is derived from an EMBL/GenBank/DDBJ whole genome shotgun (WGS) entry which is preliminary data.</text>
</comment>
<sequence length="396" mass="45815">VDNEIAVQGVVKTEETSTVDPPREPRKANLCSTHGENAKDQDPNILQLHRQSETKVQKISKAMKSYLDRAKAYDEFIQKEKSEFEIGKRHLANMMGVDADEMTQADVDRAIEYLMPSGLYEKKARPLMKPPEEVFPAEKAAQFDYTGRPFHYLFYTTRPNYYGLLHDAVSKLTELNRLENRMISKGVLQAAADQKENLDDRMWLSKKELEVRLLETLKDTQYDYFVKTFERLAEHPYSSHAREFILEYMKTRTSSLKEDVVPPLLYDETGRPYMKAQGFRKRTKAEVTVWGNGTGKLSINGHGIDYFREIRDREQVMFPLQFTGLLMKVDFEATVEKSNGYMCEAGAVRHALALALRSFVPSDEVERMRIAGLLSRDRRCRERKKPGQEGARRKYT</sequence>
<gene>
    <name evidence="1" type="ORF">HPB47_013785</name>
</gene>
<proteinExistence type="predicted"/>
<organism evidence="1 2">
    <name type="scientific">Ixodes persulcatus</name>
    <name type="common">Taiga tick</name>
    <dbReference type="NCBI Taxonomy" id="34615"/>
    <lineage>
        <taxon>Eukaryota</taxon>
        <taxon>Metazoa</taxon>
        <taxon>Ecdysozoa</taxon>
        <taxon>Arthropoda</taxon>
        <taxon>Chelicerata</taxon>
        <taxon>Arachnida</taxon>
        <taxon>Acari</taxon>
        <taxon>Parasitiformes</taxon>
        <taxon>Ixodida</taxon>
        <taxon>Ixodoidea</taxon>
        <taxon>Ixodidae</taxon>
        <taxon>Ixodinae</taxon>
        <taxon>Ixodes</taxon>
    </lineage>
</organism>
<reference evidence="1 2" key="1">
    <citation type="journal article" date="2020" name="Cell">
        <title>Large-Scale Comparative Analyses of Tick Genomes Elucidate Their Genetic Diversity and Vector Capacities.</title>
        <authorList>
            <consortium name="Tick Genome and Microbiome Consortium (TIGMIC)"/>
            <person name="Jia N."/>
            <person name="Wang J."/>
            <person name="Shi W."/>
            <person name="Du L."/>
            <person name="Sun Y."/>
            <person name="Zhan W."/>
            <person name="Jiang J.F."/>
            <person name="Wang Q."/>
            <person name="Zhang B."/>
            <person name="Ji P."/>
            <person name="Bell-Sakyi L."/>
            <person name="Cui X.M."/>
            <person name="Yuan T.T."/>
            <person name="Jiang B.G."/>
            <person name="Yang W.F."/>
            <person name="Lam T.T."/>
            <person name="Chang Q.C."/>
            <person name="Ding S.J."/>
            <person name="Wang X.J."/>
            <person name="Zhu J.G."/>
            <person name="Ruan X.D."/>
            <person name="Zhao L."/>
            <person name="Wei J.T."/>
            <person name="Ye R.Z."/>
            <person name="Que T.C."/>
            <person name="Du C.H."/>
            <person name="Zhou Y.H."/>
            <person name="Cheng J.X."/>
            <person name="Dai P.F."/>
            <person name="Guo W.B."/>
            <person name="Han X.H."/>
            <person name="Huang E.J."/>
            <person name="Li L.F."/>
            <person name="Wei W."/>
            <person name="Gao Y.C."/>
            <person name="Liu J.Z."/>
            <person name="Shao H.Z."/>
            <person name="Wang X."/>
            <person name="Wang C.C."/>
            <person name="Yang T.C."/>
            <person name="Huo Q.B."/>
            <person name="Li W."/>
            <person name="Chen H.Y."/>
            <person name="Chen S.E."/>
            <person name="Zhou L.G."/>
            <person name="Ni X.B."/>
            <person name="Tian J.H."/>
            <person name="Sheng Y."/>
            <person name="Liu T."/>
            <person name="Pan Y.S."/>
            <person name="Xia L.Y."/>
            <person name="Li J."/>
            <person name="Zhao F."/>
            <person name="Cao W.C."/>
        </authorList>
    </citation>
    <scope>NUCLEOTIDE SEQUENCE [LARGE SCALE GENOMIC DNA]</scope>
    <source>
        <strain evidence="1">Iper-2018</strain>
    </source>
</reference>
<feature type="non-terminal residue" evidence="1">
    <location>
        <position position="1"/>
    </location>
</feature>
<evidence type="ECO:0000313" key="1">
    <source>
        <dbReference type="EMBL" id="KAG0444440.1"/>
    </source>
</evidence>
<accession>A0AC60QXL7</accession>